<reference evidence="2 3" key="1">
    <citation type="submission" date="2024-09" db="EMBL/GenBank/DDBJ databases">
        <title>Chromosome-scale assembly of Riccia fluitans.</title>
        <authorList>
            <person name="Paukszto L."/>
            <person name="Sawicki J."/>
            <person name="Karawczyk K."/>
            <person name="Piernik-Szablinska J."/>
            <person name="Szczecinska M."/>
            <person name="Mazdziarz M."/>
        </authorList>
    </citation>
    <scope>NUCLEOTIDE SEQUENCE [LARGE SCALE GENOMIC DNA]</scope>
    <source>
        <strain evidence="2">Rf_01</strain>
        <tissue evidence="2">Aerial parts of the thallus</tissue>
    </source>
</reference>
<keyword evidence="3" id="KW-1185">Reference proteome</keyword>
<name>A0ABD1Z7G4_9MARC</name>
<sequence length="114" mass="12792">MLPDLGFPVTGRRNAPQVDPQNGNATTIKSLIFDDDLIIYNFSREGLLQRMTEREREGEQCVYSCKRSSAQVPALKFPDCTYNNKERVGGVAEVGGSRTTMMDDEKIAVVVDYR</sequence>
<protein>
    <submittedName>
        <fullName evidence="2">Uncharacterized protein</fullName>
    </submittedName>
</protein>
<organism evidence="2 3">
    <name type="scientific">Riccia fluitans</name>
    <dbReference type="NCBI Taxonomy" id="41844"/>
    <lineage>
        <taxon>Eukaryota</taxon>
        <taxon>Viridiplantae</taxon>
        <taxon>Streptophyta</taxon>
        <taxon>Embryophyta</taxon>
        <taxon>Marchantiophyta</taxon>
        <taxon>Marchantiopsida</taxon>
        <taxon>Marchantiidae</taxon>
        <taxon>Marchantiales</taxon>
        <taxon>Ricciaceae</taxon>
        <taxon>Riccia</taxon>
    </lineage>
</organism>
<evidence type="ECO:0000256" key="1">
    <source>
        <dbReference type="SAM" id="MobiDB-lite"/>
    </source>
</evidence>
<dbReference type="Proteomes" id="UP001605036">
    <property type="component" value="Unassembled WGS sequence"/>
</dbReference>
<dbReference type="AlphaFoldDB" id="A0ABD1Z7G4"/>
<proteinExistence type="predicted"/>
<evidence type="ECO:0000313" key="2">
    <source>
        <dbReference type="EMBL" id="KAL2643723.1"/>
    </source>
</evidence>
<comment type="caution">
    <text evidence="2">The sequence shown here is derived from an EMBL/GenBank/DDBJ whole genome shotgun (WGS) entry which is preliminary data.</text>
</comment>
<feature type="region of interest" description="Disordered" evidence="1">
    <location>
        <begin position="1"/>
        <end position="22"/>
    </location>
</feature>
<gene>
    <name evidence="2" type="ORF">R1flu_011310</name>
</gene>
<accession>A0ABD1Z7G4</accession>
<dbReference type="EMBL" id="JBHFFA010000002">
    <property type="protein sequence ID" value="KAL2643723.1"/>
    <property type="molecule type" value="Genomic_DNA"/>
</dbReference>
<evidence type="ECO:0000313" key="3">
    <source>
        <dbReference type="Proteomes" id="UP001605036"/>
    </source>
</evidence>